<feature type="region of interest" description="Disordered" evidence="1">
    <location>
        <begin position="242"/>
        <end position="267"/>
    </location>
</feature>
<evidence type="ECO:0000313" key="2">
    <source>
        <dbReference type="EMBL" id="KAF2113272.1"/>
    </source>
</evidence>
<evidence type="ECO:0000313" key="3">
    <source>
        <dbReference type="Proteomes" id="UP000799770"/>
    </source>
</evidence>
<dbReference type="EMBL" id="ML977328">
    <property type="protein sequence ID" value="KAF2113272.1"/>
    <property type="molecule type" value="Genomic_DNA"/>
</dbReference>
<organism evidence="2 3">
    <name type="scientific">Lophiotrema nucula</name>
    <dbReference type="NCBI Taxonomy" id="690887"/>
    <lineage>
        <taxon>Eukaryota</taxon>
        <taxon>Fungi</taxon>
        <taxon>Dikarya</taxon>
        <taxon>Ascomycota</taxon>
        <taxon>Pezizomycotina</taxon>
        <taxon>Dothideomycetes</taxon>
        <taxon>Pleosporomycetidae</taxon>
        <taxon>Pleosporales</taxon>
        <taxon>Lophiotremataceae</taxon>
        <taxon>Lophiotrema</taxon>
    </lineage>
</organism>
<feature type="region of interest" description="Disordered" evidence="1">
    <location>
        <begin position="67"/>
        <end position="130"/>
    </location>
</feature>
<dbReference type="AlphaFoldDB" id="A0A6A5Z1F9"/>
<reference evidence="2" key="1">
    <citation type="journal article" date="2020" name="Stud. Mycol.">
        <title>101 Dothideomycetes genomes: a test case for predicting lifestyles and emergence of pathogens.</title>
        <authorList>
            <person name="Haridas S."/>
            <person name="Albert R."/>
            <person name="Binder M."/>
            <person name="Bloem J."/>
            <person name="Labutti K."/>
            <person name="Salamov A."/>
            <person name="Andreopoulos B."/>
            <person name="Baker S."/>
            <person name="Barry K."/>
            <person name="Bills G."/>
            <person name="Bluhm B."/>
            <person name="Cannon C."/>
            <person name="Castanera R."/>
            <person name="Culley D."/>
            <person name="Daum C."/>
            <person name="Ezra D."/>
            <person name="Gonzalez J."/>
            <person name="Henrissat B."/>
            <person name="Kuo A."/>
            <person name="Liang C."/>
            <person name="Lipzen A."/>
            <person name="Lutzoni F."/>
            <person name="Magnuson J."/>
            <person name="Mondo S."/>
            <person name="Nolan M."/>
            <person name="Ohm R."/>
            <person name="Pangilinan J."/>
            <person name="Park H.-J."/>
            <person name="Ramirez L."/>
            <person name="Alfaro M."/>
            <person name="Sun H."/>
            <person name="Tritt A."/>
            <person name="Yoshinaga Y."/>
            <person name="Zwiers L.-H."/>
            <person name="Turgeon B."/>
            <person name="Goodwin S."/>
            <person name="Spatafora J."/>
            <person name="Crous P."/>
            <person name="Grigoriev I."/>
        </authorList>
    </citation>
    <scope>NUCLEOTIDE SEQUENCE</scope>
    <source>
        <strain evidence="2">CBS 627.86</strain>
    </source>
</reference>
<sequence length="267" mass="29271">MPDQGRHEPECSQACETVLTKTVTCDCPYKEVDGDAMEIIFKQLDPEMKYYPKVSRATEGAFFGIAPTPTQPRSENLVQDPHPSLDKRLHQAPATRGASSVTDGNCQLASSRPGLTSPTNPGLSINADSTRRSHRDSTYCTECSGECLHDHHRPPHNIGSATAPLTQRASRTVQPLAESYGKCFPDSFLALKILIVLSDLQLGDRIEHAGIDYAAWLLGNHDFHNDKNPNCPVKHAVRKSMSTAFKRGRSSDSSSDKTSDKRARRGG</sequence>
<dbReference type="Proteomes" id="UP000799770">
    <property type="component" value="Unassembled WGS sequence"/>
</dbReference>
<protein>
    <submittedName>
        <fullName evidence="2">Uncharacterized protein</fullName>
    </submittedName>
</protein>
<evidence type="ECO:0000256" key="1">
    <source>
        <dbReference type="SAM" id="MobiDB-lite"/>
    </source>
</evidence>
<keyword evidence="3" id="KW-1185">Reference proteome</keyword>
<accession>A0A6A5Z1F9</accession>
<name>A0A6A5Z1F9_9PLEO</name>
<feature type="compositionally biased region" description="Polar residues" evidence="1">
    <location>
        <begin position="97"/>
        <end position="128"/>
    </location>
</feature>
<gene>
    <name evidence="2" type="ORF">BDV96DRAFT_578638</name>
</gene>
<proteinExistence type="predicted"/>